<accession>A0ABS8WCW4</accession>
<dbReference type="PANTHER" id="PTHR21599">
    <property type="entry name" value="GLYCERATE KINASE"/>
    <property type="match status" value="1"/>
</dbReference>
<organism evidence="5 6">
    <name type="scientific">Motilimonas cestriensis</name>
    <dbReference type="NCBI Taxonomy" id="2742685"/>
    <lineage>
        <taxon>Bacteria</taxon>
        <taxon>Pseudomonadati</taxon>
        <taxon>Pseudomonadota</taxon>
        <taxon>Gammaproteobacteria</taxon>
        <taxon>Alteromonadales</taxon>
        <taxon>Alteromonadales genera incertae sedis</taxon>
        <taxon>Motilimonas</taxon>
    </lineage>
</organism>
<sequence length="382" mass="38842">MKIVIAPDSFKESLTALEVANAIEQGFKQVFPNASYIKVPVADGGEGTVQAMVDATQGELVSCQVHAPLGNIVTAQYGLLGGGEVAVIEMAAASGLHLVPIEQRNPMQTCSFGTGELILDALDRGVQKIIIGLGGSATNDGGMGMLQALGVDFLNDAGEPVARGGQGLGEIQQTDVSALDARLAKVDIEVACDVDNPLCGPLGASAVFGPQKGADAAMVTALDANLAHYADSIKQALGKDVADIKGAGAAGGMGAGVLAFFNAKLRPGIDIVMETVGLAEQVEGADLVITGEGRIDSQTIQGKTPMGVTRVANLHGCPVIGIAGCVSEDYGVVHQHGLVAVFPAVPRAMSLAQALASGALNISNTSRNIAMTLKLGQQLKPS</sequence>
<dbReference type="Pfam" id="PF02595">
    <property type="entry name" value="Gly_kinase"/>
    <property type="match status" value="1"/>
</dbReference>
<gene>
    <name evidence="5" type="ORF">K6Y31_11620</name>
</gene>
<keyword evidence="6" id="KW-1185">Reference proteome</keyword>
<dbReference type="GO" id="GO:0016301">
    <property type="term" value="F:kinase activity"/>
    <property type="evidence" value="ECO:0007669"/>
    <property type="project" value="UniProtKB-KW"/>
</dbReference>
<evidence type="ECO:0000313" key="6">
    <source>
        <dbReference type="Proteomes" id="UP001201273"/>
    </source>
</evidence>
<name>A0ABS8WCW4_9GAMM</name>
<dbReference type="EMBL" id="JAIMJA010000011">
    <property type="protein sequence ID" value="MCE2595466.1"/>
    <property type="molecule type" value="Genomic_DNA"/>
</dbReference>
<dbReference type="Gene3D" id="3.90.1510.10">
    <property type="entry name" value="Glycerate kinase, domain 2"/>
    <property type="match status" value="1"/>
</dbReference>
<dbReference type="Gene3D" id="3.40.50.10350">
    <property type="entry name" value="Glycerate kinase, domain 1"/>
    <property type="match status" value="1"/>
</dbReference>
<keyword evidence="3 4" id="KW-0418">Kinase</keyword>
<protein>
    <submittedName>
        <fullName evidence="5">Glycerate kinase</fullName>
    </submittedName>
</protein>
<comment type="similarity">
    <text evidence="1 4">Belongs to the glycerate kinase type-1 family.</text>
</comment>
<evidence type="ECO:0000256" key="2">
    <source>
        <dbReference type="ARBA" id="ARBA00022679"/>
    </source>
</evidence>
<evidence type="ECO:0000313" key="5">
    <source>
        <dbReference type="EMBL" id="MCE2595466.1"/>
    </source>
</evidence>
<evidence type="ECO:0000256" key="3">
    <source>
        <dbReference type="ARBA" id="ARBA00022777"/>
    </source>
</evidence>
<dbReference type="RefSeq" id="WP_233052947.1">
    <property type="nucleotide sequence ID" value="NZ_JAIMJA010000011.1"/>
</dbReference>
<dbReference type="InterPro" id="IPR004381">
    <property type="entry name" value="Glycerate_kinase"/>
</dbReference>
<comment type="caution">
    <text evidence="5">The sequence shown here is derived from an EMBL/GenBank/DDBJ whole genome shotgun (WGS) entry which is preliminary data.</text>
</comment>
<dbReference type="InterPro" id="IPR018193">
    <property type="entry name" value="Glyc_kinase_flavodox-like_fold"/>
</dbReference>
<evidence type="ECO:0000256" key="1">
    <source>
        <dbReference type="ARBA" id="ARBA00006284"/>
    </source>
</evidence>
<dbReference type="PANTHER" id="PTHR21599:SF0">
    <property type="entry name" value="GLYCERATE KINASE"/>
    <property type="match status" value="1"/>
</dbReference>
<dbReference type="Proteomes" id="UP001201273">
    <property type="component" value="Unassembled WGS sequence"/>
</dbReference>
<evidence type="ECO:0000256" key="4">
    <source>
        <dbReference type="PIRNR" id="PIRNR006078"/>
    </source>
</evidence>
<dbReference type="SUPFAM" id="SSF110738">
    <property type="entry name" value="Glycerate kinase I"/>
    <property type="match status" value="1"/>
</dbReference>
<dbReference type="PIRSF" id="PIRSF006078">
    <property type="entry name" value="GlxK"/>
    <property type="match status" value="1"/>
</dbReference>
<proteinExistence type="inferred from homology"/>
<dbReference type="NCBIfam" id="TIGR00045">
    <property type="entry name" value="glycerate kinase"/>
    <property type="match status" value="1"/>
</dbReference>
<keyword evidence="2 4" id="KW-0808">Transferase</keyword>
<reference evidence="5 6" key="1">
    <citation type="journal article" date="2022" name="Environ. Microbiol. Rep.">
        <title>Eco-phylogenetic analyses reveal divergent evolution of vitamin B12 metabolism in the marine bacterial family 'Psychromonadaceae'.</title>
        <authorList>
            <person name="Jin X."/>
            <person name="Yang Y."/>
            <person name="Cao H."/>
            <person name="Gao B."/>
            <person name="Zhao Z."/>
        </authorList>
    </citation>
    <scope>NUCLEOTIDE SEQUENCE [LARGE SCALE GENOMIC DNA]</scope>
    <source>
        <strain evidence="5 6">MKS20</strain>
    </source>
</reference>
<dbReference type="InterPro" id="IPR018197">
    <property type="entry name" value="Glycerate_kinase_RE-like"/>
</dbReference>
<dbReference type="InterPro" id="IPR036129">
    <property type="entry name" value="Glycerate_kinase_sf"/>
</dbReference>